<proteinExistence type="inferred from homology"/>
<dbReference type="AlphaFoldDB" id="A0A2H5X903"/>
<dbReference type="InterPro" id="IPR037117">
    <property type="entry name" value="Dihydroorotate_DH_ele_sf"/>
</dbReference>
<evidence type="ECO:0000256" key="11">
    <source>
        <dbReference type="PIRSR" id="PIRSR006816-1"/>
    </source>
</evidence>
<dbReference type="Gene3D" id="2.10.240.10">
    <property type="entry name" value="Dihydroorotate dehydrogenase, electron transfer subunit"/>
    <property type="match status" value="1"/>
</dbReference>
<feature type="binding site" evidence="12">
    <location>
        <position position="311"/>
    </location>
    <ligand>
        <name>[2Fe-2S] cluster</name>
        <dbReference type="ChEBI" id="CHEBI:190135"/>
    </ligand>
</feature>
<evidence type="ECO:0000256" key="10">
    <source>
        <dbReference type="ARBA" id="ARBA00034078"/>
    </source>
</evidence>
<keyword evidence="2" id="KW-0813">Transport</keyword>
<dbReference type="SUPFAM" id="SSF52343">
    <property type="entry name" value="Ferredoxin reductase-like, C-terminal NADP-linked domain"/>
    <property type="match status" value="1"/>
</dbReference>
<dbReference type="GO" id="GO:0050660">
    <property type="term" value="F:flavin adenine dinucleotide binding"/>
    <property type="evidence" value="ECO:0007669"/>
    <property type="project" value="InterPro"/>
</dbReference>
<evidence type="ECO:0000256" key="3">
    <source>
        <dbReference type="ARBA" id="ARBA00022630"/>
    </source>
</evidence>
<feature type="binding site" evidence="12">
    <location>
        <position position="298"/>
    </location>
    <ligand>
        <name>[2Fe-2S] cluster</name>
        <dbReference type="ChEBI" id="CHEBI:190135"/>
    </ligand>
</feature>
<evidence type="ECO:0000256" key="1">
    <source>
        <dbReference type="ARBA" id="ARBA00006422"/>
    </source>
</evidence>
<comment type="cofactor">
    <cofactor evidence="12">
        <name>[2Fe-2S] cluster</name>
        <dbReference type="ChEBI" id="CHEBI:190135"/>
    </cofactor>
    <text evidence="12">Binds 1 [2Fe-2S] cluster per subunit.</text>
</comment>
<dbReference type="SUPFAM" id="SSF63380">
    <property type="entry name" value="Riboflavin synthase domain-like"/>
    <property type="match status" value="1"/>
</dbReference>
<dbReference type="CDD" id="cd06218">
    <property type="entry name" value="DHOD_e_trans"/>
    <property type="match status" value="1"/>
</dbReference>
<keyword evidence="5 12" id="KW-0479">Metal-binding</keyword>
<reference evidence="15" key="1">
    <citation type="submission" date="2017-09" db="EMBL/GenBank/DDBJ databases">
        <title>Metaegenomics of thermophilic ammonia-oxidizing enrichment culture.</title>
        <authorList>
            <person name="Kato S."/>
            <person name="Suzuki K."/>
        </authorList>
    </citation>
    <scope>NUCLEOTIDE SEQUENCE [LARGE SCALE GENOMIC DNA]</scope>
</reference>
<dbReference type="PROSITE" id="PS51384">
    <property type="entry name" value="FAD_FR"/>
    <property type="match status" value="1"/>
</dbReference>
<keyword evidence="8 12" id="KW-0408">Iron</keyword>
<dbReference type="Gene3D" id="3.40.50.80">
    <property type="entry name" value="Nucleotide-binding domain of ferredoxin-NADP reductase (FNR) module"/>
    <property type="match status" value="1"/>
</dbReference>
<sequence length="324" mass="34832">MSAEAPSRLPHTPRERGNTAVFVGTAHIVAKERYRDFCRLTLRCRQIAQRAQPGQFVNLYLDALGGGKPFERASLPMAALLPRPFSIARIVPLLKGRTDPAPNEVPQAFSVLFDLRSVGTRWLAELTADVPVRVAGPLGKGFWVPQGVRRAVLVGGGIGAAPFPFFAEQLKRSGVEVVALLGAQTPDKLPFDPVRAEHPLMGNGKPLSYWAADEFESLGVPSAIALDQPTEGFFAGTVIALLEAWLATQQERAGIALFGCGPRGMMRALAQVAERAGLPCQVATEERMGCGLGICFGCPIPFRDGSYRLCCTDGPVFDAHAVAW</sequence>
<dbReference type="Pfam" id="PF10418">
    <property type="entry name" value="DHODB_Fe-S_bind"/>
    <property type="match status" value="1"/>
</dbReference>
<evidence type="ECO:0000313" key="15">
    <source>
        <dbReference type="Proteomes" id="UP000236173"/>
    </source>
</evidence>
<keyword evidence="6 11" id="KW-0274">FAD</keyword>
<evidence type="ECO:0000256" key="2">
    <source>
        <dbReference type="ARBA" id="ARBA00022448"/>
    </source>
</evidence>
<dbReference type="GO" id="GO:0046872">
    <property type="term" value="F:metal ion binding"/>
    <property type="evidence" value="ECO:0007669"/>
    <property type="project" value="UniProtKB-KW"/>
</dbReference>
<dbReference type="GO" id="GO:0006221">
    <property type="term" value="P:pyrimidine nucleotide biosynthetic process"/>
    <property type="evidence" value="ECO:0007669"/>
    <property type="project" value="InterPro"/>
</dbReference>
<accession>A0A2H5X903</accession>
<feature type="binding site" evidence="11">
    <location>
        <begin position="119"/>
        <end position="120"/>
    </location>
    <ligand>
        <name>FAD</name>
        <dbReference type="ChEBI" id="CHEBI:57692"/>
    </ligand>
</feature>
<keyword evidence="9 12" id="KW-0411">Iron-sulfur</keyword>
<dbReference type="GO" id="GO:0016491">
    <property type="term" value="F:oxidoreductase activity"/>
    <property type="evidence" value="ECO:0007669"/>
    <property type="project" value="InterPro"/>
</dbReference>
<comment type="caution">
    <text evidence="14">The sequence shown here is derived from an EMBL/GenBank/DDBJ whole genome shotgun (WGS) entry which is preliminary data.</text>
</comment>
<dbReference type="PIRSF" id="PIRSF006816">
    <property type="entry name" value="Cyc3_hyd_g"/>
    <property type="match status" value="1"/>
</dbReference>
<dbReference type="InterPro" id="IPR019480">
    <property type="entry name" value="Dihydroorotate_DH_Fe-S-bd"/>
</dbReference>
<dbReference type="EMBL" id="BEHT01000001">
    <property type="protein sequence ID" value="GBC97666.1"/>
    <property type="molecule type" value="Genomic_DNA"/>
</dbReference>
<feature type="binding site" evidence="12">
    <location>
        <position position="295"/>
    </location>
    <ligand>
        <name>[2Fe-2S] cluster</name>
        <dbReference type="ChEBI" id="CHEBI:190135"/>
    </ligand>
</feature>
<dbReference type="InterPro" id="IPR039261">
    <property type="entry name" value="FNR_nucleotide-bd"/>
</dbReference>
<evidence type="ECO:0000256" key="8">
    <source>
        <dbReference type="ARBA" id="ARBA00023004"/>
    </source>
</evidence>
<gene>
    <name evidence="14" type="primary">pyrK</name>
    <name evidence="14" type="ORF">HRbin17_00155</name>
</gene>
<evidence type="ECO:0000256" key="9">
    <source>
        <dbReference type="ARBA" id="ARBA00023014"/>
    </source>
</evidence>
<dbReference type="GO" id="GO:0051537">
    <property type="term" value="F:2 iron, 2 sulfur cluster binding"/>
    <property type="evidence" value="ECO:0007669"/>
    <property type="project" value="UniProtKB-KW"/>
</dbReference>
<name>A0A2H5X903_9BACT</name>
<feature type="domain" description="FAD-binding FR-type" evidence="13">
    <location>
        <begin position="8"/>
        <end position="144"/>
    </location>
</feature>
<feature type="binding site" evidence="12">
    <location>
        <position position="290"/>
    </location>
    <ligand>
        <name>[2Fe-2S] cluster</name>
        <dbReference type="ChEBI" id="CHEBI:190135"/>
    </ligand>
</feature>
<dbReference type="PANTHER" id="PTHR43513:SF3">
    <property type="entry name" value="DIHYDROOROTATE DEHYDROGENASE B (NAD(+)), ELECTRON TRANSFER SUBUNIT-RELATED"/>
    <property type="match status" value="1"/>
</dbReference>
<evidence type="ECO:0000256" key="12">
    <source>
        <dbReference type="PIRSR" id="PIRSR006816-2"/>
    </source>
</evidence>
<evidence type="ECO:0000256" key="5">
    <source>
        <dbReference type="ARBA" id="ARBA00022723"/>
    </source>
</evidence>
<keyword evidence="4 12" id="KW-0001">2Fe-2S</keyword>
<dbReference type="InterPro" id="IPR050353">
    <property type="entry name" value="PyrK_electron_transfer"/>
</dbReference>
<comment type="cofactor">
    <cofactor evidence="11">
        <name>FAD</name>
        <dbReference type="ChEBI" id="CHEBI:57692"/>
    </cofactor>
    <text evidence="11">Binds 1 FAD per subunit.</text>
</comment>
<keyword evidence="7" id="KW-0249">Electron transport</keyword>
<evidence type="ECO:0000256" key="7">
    <source>
        <dbReference type="ARBA" id="ARBA00022982"/>
    </source>
</evidence>
<dbReference type="InterPro" id="IPR017938">
    <property type="entry name" value="Riboflavin_synthase-like_b-brl"/>
</dbReference>
<keyword evidence="3 11" id="KW-0285">Flavoprotein</keyword>
<dbReference type="Gene3D" id="2.40.30.10">
    <property type="entry name" value="Translation factors"/>
    <property type="match status" value="1"/>
</dbReference>
<organism evidence="14 15">
    <name type="scientific">Candidatus Fervidibacter japonicus</name>
    <dbReference type="NCBI Taxonomy" id="2035412"/>
    <lineage>
        <taxon>Bacteria</taxon>
        <taxon>Candidatus Fervidibacterota</taxon>
        <taxon>Candidatus Fervidibacter</taxon>
    </lineage>
</organism>
<dbReference type="PANTHER" id="PTHR43513">
    <property type="entry name" value="DIHYDROOROTATE DEHYDROGENASE B (NAD(+)), ELECTRON TRANSFER SUBUNIT"/>
    <property type="match status" value="1"/>
</dbReference>
<evidence type="ECO:0000313" key="14">
    <source>
        <dbReference type="EMBL" id="GBC97666.1"/>
    </source>
</evidence>
<evidence type="ECO:0000259" key="13">
    <source>
        <dbReference type="PROSITE" id="PS51384"/>
    </source>
</evidence>
<protein>
    <submittedName>
        <fullName evidence="14">Dihydroorotate dehydrogenase B (NAD(+)), electron transfer subunit</fullName>
    </submittedName>
</protein>
<evidence type="ECO:0000256" key="4">
    <source>
        <dbReference type="ARBA" id="ARBA00022714"/>
    </source>
</evidence>
<dbReference type="InterPro" id="IPR012165">
    <property type="entry name" value="Cyt_c3_hydrogenase_gsu"/>
</dbReference>
<comment type="similarity">
    <text evidence="1">Belongs to the PyrK family.</text>
</comment>
<evidence type="ECO:0000256" key="6">
    <source>
        <dbReference type="ARBA" id="ARBA00022827"/>
    </source>
</evidence>
<dbReference type="Proteomes" id="UP000236173">
    <property type="component" value="Unassembled WGS sequence"/>
</dbReference>
<comment type="cofactor">
    <cofactor evidence="10">
        <name>[2Fe-2S] cluster</name>
        <dbReference type="ChEBI" id="CHEBI:190135"/>
    </cofactor>
</comment>
<dbReference type="InterPro" id="IPR017927">
    <property type="entry name" value="FAD-bd_FR_type"/>
</dbReference>